<dbReference type="STRING" id="1296565.SAMN05660657_03567"/>
<evidence type="ECO:0000256" key="1">
    <source>
        <dbReference type="SAM" id="MobiDB-lite"/>
    </source>
</evidence>
<proteinExistence type="predicted"/>
<name>A0A1I7BH47_9ACTN</name>
<evidence type="ECO:0000313" key="2">
    <source>
        <dbReference type="EMBL" id="SFT86505.1"/>
    </source>
</evidence>
<dbReference type="Proteomes" id="UP000199546">
    <property type="component" value="Unassembled WGS sequence"/>
</dbReference>
<evidence type="ECO:0000313" key="3">
    <source>
        <dbReference type="Proteomes" id="UP000199546"/>
    </source>
</evidence>
<sequence length="60" mass="6179">MREPGGSVVVGLADRADTGGRHEPGERAEPPVLPVGRSGDGDGDRPLVETGPQHTRGLLP</sequence>
<accession>A0A1I7BH47</accession>
<dbReference type="EMBL" id="FPBA01000014">
    <property type="protein sequence ID" value="SFT86505.1"/>
    <property type="molecule type" value="Genomic_DNA"/>
</dbReference>
<organism evidence="2 3">
    <name type="scientific">Geodermatophilus amargosae</name>
    <dbReference type="NCBI Taxonomy" id="1296565"/>
    <lineage>
        <taxon>Bacteria</taxon>
        <taxon>Bacillati</taxon>
        <taxon>Actinomycetota</taxon>
        <taxon>Actinomycetes</taxon>
        <taxon>Geodermatophilales</taxon>
        <taxon>Geodermatophilaceae</taxon>
        <taxon>Geodermatophilus</taxon>
    </lineage>
</organism>
<feature type="region of interest" description="Disordered" evidence="1">
    <location>
        <begin position="1"/>
        <end position="60"/>
    </location>
</feature>
<gene>
    <name evidence="2" type="ORF">SAMN05660657_03567</name>
</gene>
<feature type="compositionally biased region" description="Basic and acidic residues" evidence="1">
    <location>
        <begin position="14"/>
        <end position="29"/>
    </location>
</feature>
<reference evidence="3" key="1">
    <citation type="submission" date="2016-10" db="EMBL/GenBank/DDBJ databases">
        <authorList>
            <person name="Varghese N."/>
            <person name="Submissions S."/>
        </authorList>
    </citation>
    <scope>NUCLEOTIDE SEQUENCE [LARGE SCALE GENOMIC DNA]</scope>
    <source>
        <strain evidence="3">DSM 46136</strain>
    </source>
</reference>
<protein>
    <submittedName>
        <fullName evidence="2">Uncharacterized protein</fullName>
    </submittedName>
</protein>
<dbReference type="AlphaFoldDB" id="A0A1I7BH47"/>
<keyword evidence="3" id="KW-1185">Reference proteome</keyword>